<keyword evidence="2" id="KW-1185">Reference proteome</keyword>
<dbReference type="Proteomes" id="UP000243686">
    <property type="component" value="Unassembled WGS sequence"/>
</dbReference>
<reference evidence="1 2" key="1">
    <citation type="submission" date="2015-03" db="EMBL/GenBank/DDBJ databases">
        <title>Draft genome of the nematode, Opisthorchis viverrini.</title>
        <authorList>
            <person name="Mitreva M."/>
        </authorList>
    </citation>
    <scope>NUCLEOTIDE SEQUENCE [LARGE SCALE GENOMIC DNA]</scope>
    <source>
        <strain evidence="1">Khon Kaen</strain>
    </source>
</reference>
<evidence type="ECO:0000313" key="1">
    <source>
        <dbReference type="EMBL" id="OON21016.1"/>
    </source>
</evidence>
<feature type="non-terminal residue" evidence="1">
    <location>
        <position position="479"/>
    </location>
</feature>
<gene>
    <name evidence="1" type="ORF">X801_03092</name>
</gene>
<evidence type="ECO:0000313" key="2">
    <source>
        <dbReference type="Proteomes" id="UP000243686"/>
    </source>
</evidence>
<dbReference type="AlphaFoldDB" id="A0A1S8X2W2"/>
<accession>A0A1S8X2W2</accession>
<proteinExistence type="predicted"/>
<organism evidence="1 2">
    <name type="scientific">Opisthorchis viverrini</name>
    <name type="common">Southeast Asian liver fluke</name>
    <dbReference type="NCBI Taxonomy" id="6198"/>
    <lineage>
        <taxon>Eukaryota</taxon>
        <taxon>Metazoa</taxon>
        <taxon>Spiralia</taxon>
        <taxon>Lophotrochozoa</taxon>
        <taxon>Platyhelminthes</taxon>
        <taxon>Trematoda</taxon>
        <taxon>Digenea</taxon>
        <taxon>Opisthorchiida</taxon>
        <taxon>Opisthorchiata</taxon>
        <taxon>Opisthorchiidae</taxon>
        <taxon>Opisthorchis</taxon>
    </lineage>
</organism>
<dbReference type="EMBL" id="KV892324">
    <property type="protein sequence ID" value="OON21016.1"/>
    <property type="molecule type" value="Genomic_DNA"/>
</dbReference>
<name>A0A1S8X2W2_OPIVI</name>
<sequence length="479" mass="55297">MFLTLVILVHIKWDIISELMKLYLHDTFGLLAGTCIRRSEKCGSLAVNVSIQESVRDTVKYVRYKGIPDGKLCARTRSTYPADTVDCGSAIAVREKNCDCAHHSTWAMTPDWDTVAEAKICLCHAHNLLLKHYVPRYFVDSVMVVKSNDAAVNEGPYPASPLAVVLHCVLLKKTRKYPKLLKREVDGKVPTSHHYEIRVYASMDRSRFGKETMVAKEKCICRELSGKAERDQWDQVAYGPLQLRHKLHMPLEPLDFTYMMRTESTVGQSSGSLSASEIAEKRVWEAYLDRNVEFRNCDRIDIASRFPPARQWKFIEGWKEACRDVFLTLRHRRHTSEDPREVYLNSQRSMALHLLRDKLKSKGNCQEYPKEHQRGLPIPYSKPHQCIDRSKLHLLSSITIGGACEELVQLKQQVNLDEQVSREEEALVQELAEAKEACQLIERWKETASEYSFRIVFNYDGIPSPRLTMKKHMLRRWSN</sequence>
<protein>
    <submittedName>
        <fullName evidence="1">Uncharacterized protein</fullName>
    </submittedName>
</protein>